<dbReference type="RefSeq" id="WP_221336647.1">
    <property type="nucleotide sequence ID" value="NZ_BAABIX010000015.1"/>
</dbReference>
<gene>
    <name evidence="1" type="ORF">HNP84_004892</name>
</gene>
<dbReference type="AlphaFoldDB" id="A0A840P952"/>
<evidence type="ECO:0000313" key="2">
    <source>
        <dbReference type="Proteomes" id="UP000578449"/>
    </source>
</evidence>
<dbReference type="Proteomes" id="UP000578449">
    <property type="component" value="Unassembled WGS sequence"/>
</dbReference>
<protein>
    <submittedName>
        <fullName evidence="1">Uncharacterized protein</fullName>
    </submittedName>
</protein>
<comment type="caution">
    <text evidence="1">The sequence shown here is derived from an EMBL/GenBank/DDBJ whole genome shotgun (WGS) entry which is preliminary data.</text>
</comment>
<accession>A0A840P952</accession>
<proteinExistence type="predicted"/>
<organism evidence="1 2">
    <name type="scientific">Thermocatellispora tengchongensis</name>
    <dbReference type="NCBI Taxonomy" id="1073253"/>
    <lineage>
        <taxon>Bacteria</taxon>
        <taxon>Bacillati</taxon>
        <taxon>Actinomycetota</taxon>
        <taxon>Actinomycetes</taxon>
        <taxon>Streptosporangiales</taxon>
        <taxon>Streptosporangiaceae</taxon>
        <taxon>Thermocatellispora</taxon>
    </lineage>
</organism>
<evidence type="ECO:0000313" key="1">
    <source>
        <dbReference type="EMBL" id="MBB5135156.1"/>
    </source>
</evidence>
<reference evidence="1 2" key="1">
    <citation type="submission" date="2020-08" db="EMBL/GenBank/DDBJ databases">
        <title>Genomic Encyclopedia of Type Strains, Phase IV (KMG-IV): sequencing the most valuable type-strain genomes for metagenomic binning, comparative biology and taxonomic classification.</title>
        <authorList>
            <person name="Goeker M."/>
        </authorList>
    </citation>
    <scope>NUCLEOTIDE SEQUENCE [LARGE SCALE GENOMIC DNA]</scope>
    <source>
        <strain evidence="1 2">DSM 45615</strain>
    </source>
</reference>
<dbReference type="EMBL" id="JACHGN010000010">
    <property type="protein sequence ID" value="MBB5135156.1"/>
    <property type="molecule type" value="Genomic_DNA"/>
</dbReference>
<name>A0A840P952_9ACTN</name>
<keyword evidence="2" id="KW-1185">Reference proteome</keyword>
<sequence length="55" mass="6133">MVVPPHVARHKIRDIRSATVRRRPAAPDTKVIDMRAWTGRNVIHFPPKPGPTSAA</sequence>